<name>A0A1H6FKZ8_9EURY</name>
<dbReference type="GO" id="GO:0015074">
    <property type="term" value="P:DNA integration"/>
    <property type="evidence" value="ECO:0007669"/>
    <property type="project" value="UniProtKB-KW"/>
</dbReference>
<gene>
    <name evidence="8" type="ORF">SAMN04487967_0398</name>
</gene>
<evidence type="ECO:0000256" key="3">
    <source>
        <dbReference type="ARBA" id="ARBA00023172"/>
    </source>
</evidence>
<reference evidence="9" key="1">
    <citation type="submission" date="2016-10" db="EMBL/GenBank/DDBJ databases">
        <authorList>
            <person name="Varghese N."/>
            <person name="Submissions S."/>
        </authorList>
    </citation>
    <scope>NUCLEOTIDE SEQUENCE [LARGE SCALE GENOMIC DNA]</scope>
    <source>
        <strain evidence="9">CGMCC 1.8981</strain>
    </source>
</reference>
<feature type="domain" description="Tyr recombinase" evidence="6">
    <location>
        <begin position="143"/>
        <end position="361"/>
    </location>
</feature>
<dbReference type="EMBL" id="FNWL01000001">
    <property type="protein sequence ID" value="SEH11539.1"/>
    <property type="molecule type" value="Genomic_DNA"/>
</dbReference>
<keyword evidence="9" id="KW-1185">Reference proteome</keyword>
<dbReference type="PROSITE" id="PS51898">
    <property type="entry name" value="TYR_RECOMBINASE"/>
    <property type="match status" value="1"/>
</dbReference>
<keyword evidence="3" id="KW-0233">DNA recombination</keyword>
<dbReference type="SUPFAM" id="SSF56349">
    <property type="entry name" value="DNA breaking-rejoining enzymes"/>
    <property type="match status" value="1"/>
</dbReference>
<protein>
    <submittedName>
        <fullName evidence="8">Site-specific recombinase XerD</fullName>
    </submittedName>
</protein>
<accession>A0A1H6FKZ8</accession>
<dbReference type="InterPro" id="IPR010998">
    <property type="entry name" value="Integrase_recombinase_N"/>
</dbReference>
<evidence type="ECO:0000256" key="1">
    <source>
        <dbReference type="ARBA" id="ARBA00022908"/>
    </source>
</evidence>
<feature type="domain" description="Core-binding (CB)" evidence="7">
    <location>
        <begin position="29"/>
        <end position="119"/>
    </location>
</feature>
<keyword evidence="2 4" id="KW-0238">DNA-binding</keyword>
<dbReference type="InterPro" id="IPR002104">
    <property type="entry name" value="Integrase_catalytic"/>
</dbReference>
<dbReference type="CDD" id="cd00397">
    <property type="entry name" value="DNA_BRE_C"/>
    <property type="match status" value="1"/>
</dbReference>
<feature type="region of interest" description="Disordered" evidence="5">
    <location>
        <begin position="291"/>
        <end position="317"/>
    </location>
</feature>
<evidence type="ECO:0000313" key="8">
    <source>
        <dbReference type="EMBL" id="SEH11539.1"/>
    </source>
</evidence>
<dbReference type="OrthoDB" id="198497at2157"/>
<proteinExistence type="predicted"/>
<dbReference type="GO" id="GO:0003677">
    <property type="term" value="F:DNA binding"/>
    <property type="evidence" value="ECO:0007669"/>
    <property type="project" value="UniProtKB-UniRule"/>
</dbReference>
<dbReference type="InterPro" id="IPR011010">
    <property type="entry name" value="DNA_brk_join_enz"/>
</dbReference>
<dbReference type="RefSeq" id="WP_090504413.1">
    <property type="nucleotide sequence ID" value="NZ_FNWL01000001.1"/>
</dbReference>
<evidence type="ECO:0000259" key="6">
    <source>
        <dbReference type="PROSITE" id="PS51898"/>
    </source>
</evidence>
<dbReference type="InterPro" id="IPR013762">
    <property type="entry name" value="Integrase-like_cat_sf"/>
</dbReference>
<dbReference type="GO" id="GO:0006310">
    <property type="term" value="P:DNA recombination"/>
    <property type="evidence" value="ECO:0007669"/>
    <property type="project" value="UniProtKB-KW"/>
</dbReference>
<dbReference type="Proteomes" id="UP000199112">
    <property type="component" value="Unassembled WGS sequence"/>
</dbReference>
<dbReference type="InterPro" id="IPR004107">
    <property type="entry name" value="Integrase_SAM-like_N"/>
</dbReference>
<organism evidence="8 9">
    <name type="scientific">Natronorubrum sediminis</name>
    <dbReference type="NCBI Taxonomy" id="640943"/>
    <lineage>
        <taxon>Archaea</taxon>
        <taxon>Methanobacteriati</taxon>
        <taxon>Methanobacteriota</taxon>
        <taxon>Stenosarchaea group</taxon>
        <taxon>Halobacteria</taxon>
        <taxon>Halobacteriales</taxon>
        <taxon>Natrialbaceae</taxon>
        <taxon>Natronorubrum</taxon>
    </lineage>
</organism>
<evidence type="ECO:0000313" key="9">
    <source>
        <dbReference type="Proteomes" id="UP000199112"/>
    </source>
</evidence>
<evidence type="ECO:0000256" key="2">
    <source>
        <dbReference type="ARBA" id="ARBA00023125"/>
    </source>
</evidence>
<dbReference type="PROSITE" id="PS51900">
    <property type="entry name" value="CB"/>
    <property type="match status" value="1"/>
</dbReference>
<evidence type="ECO:0000256" key="4">
    <source>
        <dbReference type="PROSITE-ProRule" id="PRU01248"/>
    </source>
</evidence>
<dbReference type="Gene3D" id="1.10.150.130">
    <property type="match status" value="1"/>
</dbReference>
<dbReference type="InterPro" id="IPR044068">
    <property type="entry name" value="CB"/>
</dbReference>
<dbReference type="Pfam" id="PF02899">
    <property type="entry name" value="Phage_int_SAM_1"/>
    <property type="match status" value="1"/>
</dbReference>
<dbReference type="AlphaFoldDB" id="A0A1H6FKZ8"/>
<keyword evidence="1" id="KW-0229">DNA integration</keyword>
<evidence type="ECO:0000259" key="7">
    <source>
        <dbReference type="PROSITE" id="PS51900"/>
    </source>
</evidence>
<dbReference type="Gene3D" id="1.10.443.10">
    <property type="entry name" value="Intergrase catalytic core"/>
    <property type="match status" value="1"/>
</dbReference>
<sequence length="376" mass="43236">MSESSIDQLSQEDLLERLANELGPDLKPCTPEHGIQRYLKKRRSELTENTLTEYERKLSRYGQYLDRNGIEDLRELDGRTLDDMIAWRRYDSTDEVEELATKTIRDDLFVLRNWVQYLEDIDAVTPDLSNSISIPDLRDGDGVRDVDMDPERVERVLDYLATFEYASLDHVIWALTAGTGRRTGCLIALDCDDTHLADEAPFLEFSHRPETETRLKNCEQSEGHVALTPAQADVIRDYLTNTRPDVEDDHGREPLLATSHGRISNSTFRRCIYRWSRPCSIGTDCPHDRDPEACEANRSSDDASKCPSSRSPHTLRHGFITDARRNGVPIDLLSDRCDVTEEVIRKYYDETTEEERREVRRQILDKHANENGGGYL</sequence>
<evidence type="ECO:0000256" key="5">
    <source>
        <dbReference type="SAM" id="MobiDB-lite"/>
    </source>
</evidence>